<name>A0A931HDA9_9SPHN</name>
<proteinExistence type="predicted"/>
<evidence type="ECO:0000313" key="2">
    <source>
        <dbReference type="EMBL" id="MBH0113316.1"/>
    </source>
</evidence>
<feature type="region of interest" description="Disordered" evidence="1">
    <location>
        <begin position="102"/>
        <end position="124"/>
    </location>
</feature>
<organism evidence="2 3">
    <name type="scientific">Novosphingobium aureum</name>
    <dbReference type="NCBI Taxonomy" id="2792964"/>
    <lineage>
        <taxon>Bacteria</taxon>
        <taxon>Pseudomonadati</taxon>
        <taxon>Pseudomonadota</taxon>
        <taxon>Alphaproteobacteria</taxon>
        <taxon>Sphingomonadales</taxon>
        <taxon>Sphingomonadaceae</taxon>
        <taxon>Novosphingobium</taxon>
    </lineage>
</organism>
<dbReference type="Proteomes" id="UP000617634">
    <property type="component" value="Unassembled WGS sequence"/>
</dbReference>
<dbReference type="EMBL" id="JADZGI010000001">
    <property type="protein sequence ID" value="MBH0113316.1"/>
    <property type="molecule type" value="Genomic_DNA"/>
</dbReference>
<protein>
    <submittedName>
        <fullName evidence="2">Uncharacterized protein</fullName>
    </submittedName>
</protein>
<gene>
    <name evidence="2" type="ORF">I5E68_10195</name>
</gene>
<dbReference type="RefSeq" id="WP_197163460.1">
    <property type="nucleotide sequence ID" value="NZ_JADZGI010000001.1"/>
</dbReference>
<dbReference type="AlphaFoldDB" id="A0A931HDA9"/>
<evidence type="ECO:0000313" key="3">
    <source>
        <dbReference type="Proteomes" id="UP000617634"/>
    </source>
</evidence>
<evidence type="ECO:0000256" key="1">
    <source>
        <dbReference type="SAM" id="MobiDB-lite"/>
    </source>
</evidence>
<comment type="caution">
    <text evidence="2">The sequence shown here is derived from an EMBL/GenBank/DDBJ whole genome shotgun (WGS) entry which is preliminary data.</text>
</comment>
<reference evidence="2" key="1">
    <citation type="submission" date="2020-11" db="EMBL/GenBank/DDBJ databases">
        <title>Novosphingobium aureum sp. nov., a marine bacterium isolated from sediment of a salt flat.</title>
        <authorList>
            <person name="Yoo Y."/>
            <person name="Kim J.-J."/>
        </authorList>
    </citation>
    <scope>NUCLEOTIDE SEQUENCE</scope>
    <source>
        <strain evidence="2">YJ-S2-02</strain>
    </source>
</reference>
<accession>A0A931HDA9</accession>
<sequence>MTQDIDWIARSGARAKGGRPAYFDEMAVDRLYSLTLALTAELAATRERLDTLERLLDKGGSLDRAALETYAPDREAGEERGNAMRAYIARVMRGFQQEVEAMENPDPPVTDWVDRLSAPASASA</sequence>
<keyword evidence="3" id="KW-1185">Reference proteome</keyword>